<dbReference type="InterPro" id="IPR025302">
    <property type="entry name" value="DrrA1/2-like_C"/>
</dbReference>
<comment type="similarity">
    <text evidence="5">Belongs to the ABC transporter superfamily. Drug exporter-1 (DrugE1) (TC 3.A.1.105) family.</text>
</comment>
<dbReference type="Pfam" id="PF13732">
    <property type="entry name" value="DrrA1-3_C"/>
    <property type="match status" value="1"/>
</dbReference>
<dbReference type="Pfam" id="PF00005">
    <property type="entry name" value="ABC_tran"/>
    <property type="match status" value="1"/>
</dbReference>
<name>A0ABS3XZD5_9ACTN</name>
<protein>
    <submittedName>
        <fullName evidence="8">ATP-binding cassette domain-containing protein</fullName>
    </submittedName>
</protein>
<dbReference type="PANTHER" id="PTHR43582:SF2">
    <property type="entry name" value="LINEARMYCIN RESISTANCE ATP-BINDING PROTEIN LNRL"/>
    <property type="match status" value="1"/>
</dbReference>
<evidence type="ECO:0000259" key="7">
    <source>
        <dbReference type="PROSITE" id="PS50893"/>
    </source>
</evidence>
<evidence type="ECO:0000313" key="9">
    <source>
        <dbReference type="Proteomes" id="UP000721954"/>
    </source>
</evidence>
<dbReference type="PROSITE" id="PS00211">
    <property type="entry name" value="ABC_TRANSPORTER_1"/>
    <property type="match status" value="1"/>
</dbReference>
<dbReference type="Gene3D" id="3.40.50.300">
    <property type="entry name" value="P-loop containing nucleotide triphosphate hydrolases"/>
    <property type="match status" value="1"/>
</dbReference>
<dbReference type="NCBIfam" id="TIGR01188">
    <property type="entry name" value="drrA"/>
    <property type="match status" value="1"/>
</dbReference>
<dbReference type="InterPro" id="IPR003439">
    <property type="entry name" value="ABC_transporter-like_ATP-bd"/>
</dbReference>
<keyword evidence="3" id="KW-0547">Nucleotide-binding</keyword>
<proteinExistence type="inferred from homology"/>
<keyword evidence="9" id="KW-1185">Reference proteome</keyword>
<keyword evidence="2" id="KW-0813">Transport</keyword>
<evidence type="ECO:0000256" key="1">
    <source>
        <dbReference type="ARBA" id="ARBA00004413"/>
    </source>
</evidence>
<feature type="domain" description="ABC transporter" evidence="7">
    <location>
        <begin position="23"/>
        <end position="253"/>
    </location>
</feature>
<organism evidence="8 9">
    <name type="scientific">Streptomyces smyrnaeus</name>
    <dbReference type="NCBI Taxonomy" id="1387713"/>
    <lineage>
        <taxon>Bacteria</taxon>
        <taxon>Bacillati</taxon>
        <taxon>Actinomycetota</taxon>
        <taxon>Actinomycetes</taxon>
        <taxon>Kitasatosporales</taxon>
        <taxon>Streptomycetaceae</taxon>
        <taxon>Streptomyces</taxon>
    </lineage>
</organism>
<dbReference type="EMBL" id="JAFFZM010000012">
    <property type="protein sequence ID" value="MBO8200763.1"/>
    <property type="molecule type" value="Genomic_DNA"/>
</dbReference>
<evidence type="ECO:0000256" key="3">
    <source>
        <dbReference type="ARBA" id="ARBA00022741"/>
    </source>
</evidence>
<reference evidence="8 9" key="1">
    <citation type="submission" date="2021-02" db="EMBL/GenBank/DDBJ databases">
        <title>Streptomyces spirodelae sp. nov., isolated from duckweed.</title>
        <authorList>
            <person name="Saimee Y."/>
            <person name="Duangmal K."/>
        </authorList>
    </citation>
    <scope>NUCLEOTIDE SEQUENCE [LARGE SCALE GENOMIC DNA]</scope>
    <source>
        <strain evidence="8 9">DSM 42105</strain>
    </source>
</reference>
<feature type="compositionally biased region" description="Basic and acidic residues" evidence="6">
    <location>
        <begin position="7"/>
        <end position="17"/>
    </location>
</feature>
<evidence type="ECO:0000256" key="5">
    <source>
        <dbReference type="ARBA" id="ARBA00049985"/>
    </source>
</evidence>
<keyword evidence="4 8" id="KW-0067">ATP-binding</keyword>
<dbReference type="InterPro" id="IPR003593">
    <property type="entry name" value="AAA+_ATPase"/>
</dbReference>
<accession>A0ABS3XZD5</accession>
<evidence type="ECO:0000256" key="2">
    <source>
        <dbReference type="ARBA" id="ARBA00022448"/>
    </source>
</evidence>
<gene>
    <name evidence="8" type="ORF">JW613_20965</name>
</gene>
<dbReference type="PANTHER" id="PTHR43582">
    <property type="entry name" value="LINEARMYCIN RESISTANCE ATP-BINDING PROTEIN LNRL"/>
    <property type="match status" value="1"/>
</dbReference>
<dbReference type="InterPro" id="IPR017871">
    <property type="entry name" value="ABC_transporter-like_CS"/>
</dbReference>
<feature type="region of interest" description="Disordered" evidence="6">
    <location>
        <begin position="1"/>
        <end position="21"/>
    </location>
</feature>
<dbReference type="InterPro" id="IPR005894">
    <property type="entry name" value="DrrA"/>
</dbReference>
<evidence type="ECO:0000256" key="4">
    <source>
        <dbReference type="ARBA" id="ARBA00022840"/>
    </source>
</evidence>
<comment type="subcellular location">
    <subcellularLocation>
        <location evidence="1">Cell membrane</location>
        <topology evidence="1">Peripheral membrane protein</topology>
        <orientation evidence="1">Cytoplasmic side</orientation>
    </subcellularLocation>
</comment>
<dbReference type="PROSITE" id="PS50893">
    <property type="entry name" value="ABC_TRANSPORTER_2"/>
    <property type="match status" value="1"/>
</dbReference>
<dbReference type="Proteomes" id="UP000721954">
    <property type="component" value="Unassembled WGS sequence"/>
</dbReference>
<dbReference type="SUPFAM" id="SSF52540">
    <property type="entry name" value="P-loop containing nucleoside triphosphate hydrolases"/>
    <property type="match status" value="1"/>
</dbReference>
<sequence>MTGNRAHPFEPEAERPPHPAPAVLARGLTKTYGERRAVDGIDLTIGPGEIFGFLGPNGAGKSTTIAMLCALTPPTAGRARVAGADVVRQPQQVRRQIGLLLQDTALDADMSLARNLYLHARLHQLPRPLARARTTEVLELADLADRRHHKVRTLSGGMRRRLEIARALLHQPRVLFLDEPTTGLDPHARARIWHHLTQLRDRTGTTLYVTTHYLEEAEHCDRAAVIDHGRIVAVGTPADLKAQIGEDRIRLHTDNDTAAVAALRDLGLRPARTGDGLTLRVADSARTVPLVVAALADRQLALRALAVTPPTLDEVFFHHTGRSTDTDPGTEPLESK</sequence>
<evidence type="ECO:0000313" key="8">
    <source>
        <dbReference type="EMBL" id="MBO8200763.1"/>
    </source>
</evidence>
<dbReference type="GO" id="GO:0005524">
    <property type="term" value="F:ATP binding"/>
    <property type="evidence" value="ECO:0007669"/>
    <property type="project" value="UniProtKB-KW"/>
</dbReference>
<evidence type="ECO:0000256" key="6">
    <source>
        <dbReference type="SAM" id="MobiDB-lite"/>
    </source>
</evidence>
<dbReference type="InterPro" id="IPR027417">
    <property type="entry name" value="P-loop_NTPase"/>
</dbReference>
<comment type="caution">
    <text evidence="8">The sequence shown here is derived from an EMBL/GenBank/DDBJ whole genome shotgun (WGS) entry which is preliminary data.</text>
</comment>
<dbReference type="SMART" id="SM00382">
    <property type="entry name" value="AAA"/>
    <property type="match status" value="1"/>
</dbReference>